<gene>
    <name evidence="11" type="ORF">EDS130_LOCUS2432</name>
    <name evidence="12" type="ORF">XAT740_LOCUS34599</name>
</gene>
<evidence type="ECO:0000313" key="13">
    <source>
        <dbReference type="Proteomes" id="UP000663828"/>
    </source>
</evidence>
<keyword evidence="8" id="KW-0175">Coiled coil</keyword>
<dbReference type="GO" id="GO:0016887">
    <property type="term" value="F:ATP hydrolysis activity"/>
    <property type="evidence" value="ECO:0007669"/>
    <property type="project" value="TreeGrafter"/>
</dbReference>
<dbReference type="AlphaFoldDB" id="A0A813PPF0"/>
<name>A0A813PPF0_ADIRI</name>
<evidence type="ECO:0000256" key="7">
    <source>
        <dbReference type="PROSITE-ProRule" id="PRU00283"/>
    </source>
</evidence>
<feature type="coiled-coil region" evidence="8">
    <location>
        <begin position="526"/>
        <end position="704"/>
    </location>
</feature>
<keyword evidence="2" id="KW-0493">Microtubule</keyword>
<organism evidence="11 14">
    <name type="scientific">Adineta ricciae</name>
    <name type="common">Rotifer</name>
    <dbReference type="NCBI Taxonomy" id="249248"/>
    <lineage>
        <taxon>Eukaryota</taxon>
        <taxon>Metazoa</taxon>
        <taxon>Spiralia</taxon>
        <taxon>Gnathifera</taxon>
        <taxon>Rotifera</taxon>
        <taxon>Eurotatoria</taxon>
        <taxon>Bdelloidea</taxon>
        <taxon>Adinetida</taxon>
        <taxon>Adinetidae</taxon>
        <taxon>Adineta</taxon>
    </lineage>
</organism>
<keyword evidence="13" id="KW-1185">Reference proteome</keyword>
<proteinExistence type="inferred from homology"/>
<keyword evidence="4 7" id="KW-0067">ATP-binding</keyword>
<feature type="binding site" evidence="7">
    <location>
        <begin position="116"/>
        <end position="123"/>
    </location>
    <ligand>
        <name>ATP</name>
        <dbReference type="ChEBI" id="CHEBI:30616"/>
    </ligand>
</feature>
<evidence type="ECO:0000256" key="9">
    <source>
        <dbReference type="SAM" id="MobiDB-lite"/>
    </source>
</evidence>
<evidence type="ECO:0000259" key="10">
    <source>
        <dbReference type="PROSITE" id="PS50067"/>
    </source>
</evidence>
<evidence type="ECO:0000256" key="8">
    <source>
        <dbReference type="SAM" id="Coils"/>
    </source>
</evidence>
<dbReference type="GO" id="GO:0007018">
    <property type="term" value="P:microtubule-based movement"/>
    <property type="evidence" value="ECO:0007669"/>
    <property type="project" value="InterPro"/>
</dbReference>
<dbReference type="SUPFAM" id="SSF52540">
    <property type="entry name" value="P-loop containing nucleoside triphosphate hydrolases"/>
    <property type="match status" value="1"/>
</dbReference>
<dbReference type="GO" id="GO:0005524">
    <property type="term" value="F:ATP binding"/>
    <property type="evidence" value="ECO:0007669"/>
    <property type="project" value="UniProtKB-UniRule"/>
</dbReference>
<evidence type="ECO:0000256" key="3">
    <source>
        <dbReference type="ARBA" id="ARBA00022741"/>
    </source>
</evidence>
<dbReference type="GO" id="GO:0005871">
    <property type="term" value="C:kinesin complex"/>
    <property type="evidence" value="ECO:0007669"/>
    <property type="project" value="TreeGrafter"/>
</dbReference>
<dbReference type="InterPro" id="IPR027417">
    <property type="entry name" value="P-loop_NTPase"/>
</dbReference>
<protein>
    <recommendedName>
        <fullName evidence="10">Kinesin motor domain-containing protein</fullName>
    </recommendedName>
</protein>
<dbReference type="Proteomes" id="UP000663852">
    <property type="component" value="Unassembled WGS sequence"/>
</dbReference>
<reference evidence="11" key="1">
    <citation type="submission" date="2021-02" db="EMBL/GenBank/DDBJ databases">
        <authorList>
            <person name="Nowell W R."/>
        </authorList>
    </citation>
    <scope>NUCLEOTIDE SEQUENCE</scope>
</reference>
<dbReference type="PRINTS" id="PR00380">
    <property type="entry name" value="KINESINHEAVY"/>
</dbReference>
<accession>A0A813PPF0</accession>
<evidence type="ECO:0000256" key="2">
    <source>
        <dbReference type="ARBA" id="ARBA00022701"/>
    </source>
</evidence>
<dbReference type="InterPro" id="IPR001752">
    <property type="entry name" value="Kinesin_motor_dom"/>
</dbReference>
<dbReference type="InterPro" id="IPR036961">
    <property type="entry name" value="Kinesin_motor_dom_sf"/>
</dbReference>
<dbReference type="PROSITE" id="PS50067">
    <property type="entry name" value="KINESIN_MOTOR_2"/>
    <property type="match status" value="1"/>
</dbReference>
<feature type="compositionally biased region" description="Basic and acidic residues" evidence="9">
    <location>
        <begin position="740"/>
        <end position="750"/>
    </location>
</feature>
<keyword evidence="5 7" id="KW-0505">Motor protein</keyword>
<dbReference type="Gene3D" id="3.40.850.10">
    <property type="entry name" value="Kinesin motor domain"/>
    <property type="match status" value="1"/>
</dbReference>
<dbReference type="InterPro" id="IPR027640">
    <property type="entry name" value="Kinesin-like_fam"/>
</dbReference>
<dbReference type="PANTHER" id="PTHR24115:SF1008">
    <property type="entry name" value="KINESIN-LIKE PROTEIN SUBITO"/>
    <property type="match status" value="1"/>
</dbReference>
<feature type="compositionally biased region" description="Polar residues" evidence="9">
    <location>
        <begin position="843"/>
        <end position="852"/>
    </location>
</feature>
<keyword evidence="6" id="KW-0206">Cytoskeleton</keyword>
<evidence type="ECO:0000256" key="5">
    <source>
        <dbReference type="ARBA" id="ARBA00023175"/>
    </source>
</evidence>
<feature type="compositionally biased region" description="Polar residues" evidence="9">
    <location>
        <begin position="823"/>
        <end position="832"/>
    </location>
</feature>
<dbReference type="PANTHER" id="PTHR24115">
    <property type="entry name" value="KINESIN-RELATED"/>
    <property type="match status" value="1"/>
</dbReference>
<comment type="caution">
    <text evidence="11">The sequence shown here is derived from an EMBL/GenBank/DDBJ whole genome shotgun (WGS) entry which is preliminary data.</text>
</comment>
<keyword evidence="6" id="KW-0963">Cytoplasm</keyword>
<feature type="compositionally biased region" description="Basic residues" evidence="9">
    <location>
        <begin position="909"/>
        <end position="919"/>
    </location>
</feature>
<dbReference type="SMART" id="SM00129">
    <property type="entry name" value="KISc"/>
    <property type="match status" value="1"/>
</dbReference>
<evidence type="ECO:0000256" key="1">
    <source>
        <dbReference type="ARBA" id="ARBA00004245"/>
    </source>
</evidence>
<comment type="similarity">
    <text evidence="7">Belongs to the TRAFAC class myosin-kinesin ATPase superfamily. Kinesin family.</text>
</comment>
<sequence>MSTDTTAIGNANETTNVRRAEPPVNVYVRIRPFIGDELTRGENQNMLCIRDEKRIAVKLYPTATNNIRPAQTSYNEYEVTRIFDHNCTQQELFEQILEQPTDEIFTGSNWLLCTLGLTNSGKTHTMFGTPKDPGLIPQCLQRIFLHVGYNIDTKVLFKPDGLENLVQTNMNNLQDEINYRKYIFKDDKDDRRRNHLQNIIQDQQSILDDHSVEDEHYSVWISFFELYNENVLDLLVKPSAMKKRKPLRLMQNSESTVIKDLVQIPVFDLKEAEDTIRFGYANRATSKTDLNEASSRSHAVLCITLITFDEFEEEPTMSHMYICDLAGNEPSTGTGKQLAETCNINTSLMTFKDCIRVLNENQTAKKQMLLPYRNSVLTSIFRPFFIGRGRTIICCNVNPCATFISQTNDLLKFSALAQKTIIVPVEPPQKKVVVESKIKGPKRLGQGGRPIGIGKKKHHQSLDSEDIEDQDGVVLDEAGIPVDVQSIYYWKYCTKKAMDLLQKQANNRRLFLVQRHEERTKAIEHILCQRTQIAQLNTEKQAANQQIDSLNKIIRSEQENTKQVKVKSQETEKKYHDLSKKFTQTNQDNDTLRSRLKTLQQKFDSLNTEYNTILEQNRQHEQEQFNAKTQHNEKIKHLKHEYEQERLDKLQKDKLIEQLNEKIRSEQNQNEKIQQESTQLKQDLKVIHAKYDTLQMELLQLREEKTKEPIVVIEPLPSHPPAPTPVPATTTTRLIRSKRSAHEEDTQDNKKPKHGTPDRPAGNSGLASKPSTRKIPSRTNLDDERKPTPPTLAKDVKTKSASILKKRPLAPSNSADSPMLTAKSGTNSTTSPVDLHPLVQPSPAISTTMSPKPSTIQRIQSFFRHTPPSNRIINQLKTTSAGIACGPSSPLPASPITILQKPSLAMRKQTPKRRYKLRSRVNSNQ</sequence>
<feature type="region of interest" description="Disordered" evidence="9">
    <location>
        <begin position="737"/>
        <end position="852"/>
    </location>
</feature>
<dbReference type="GO" id="GO:0008017">
    <property type="term" value="F:microtubule binding"/>
    <property type="evidence" value="ECO:0007669"/>
    <property type="project" value="InterPro"/>
</dbReference>
<evidence type="ECO:0000256" key="4">
    <source>
        <dbReference type="ARBA" id="ARBA00022840"/>
    </source>
</evidence>
<dbReference type="EMBL" id="CAJNOR010003395">
    <property type="protein sequence ID" value="CAF1409625.1"/>
    <property type="molecule type" value="Genomic_DNA"/>
</dbReference>
<dbReference type="OrthoDB" id="123929at2759"/>
<keyword evidence="3 7" id="KW-0547">Nucleotide-binding</keyword>
<dbReference type="GO" id="GO:0005874">
    <property type="term" value="C:microtubule"/>
    <property type="evidence" value="ECO:0007669"/>
    <property type="project" value="UniProtKB-KW"/>
</dbReference>
<feature type="domain" description="Kinesin motor" evidence="10">
    <location>
        <begin position="23"/>
        <end position="420"/>
    </location>
</feature>
<dbReference type="Proteomes" id="UP000663828">
    <property type="component" value="Unassembled WGS sequence"/>
</dbReference>
<dbReference type="GO" id="GO:0003777">
    <property type="term" value="F:microtubule motor activity"/>
    <property type="evidence" value="ECO:0007669"/>
    <property type="project" value="InterPro"/>
</dbReference>
<evidence type="ECO:0000256" key="6">
    <source>
        <dbReference type="ARBA" id="ARBA00023212"/>
    </source>
</evidence>
<dbReference type="Pfam" id="PF00225">
    <property type="entry name" value="Kinesin"/>
    <property type="match status" value="1"/>
</dbReference>
<evidence type="ECO:0000313" key="12">
    <source>
        <dbReference type="EMBL" id="CAF1409625.1"/>
    </source>
</evidence>
<evidence type="ECO:0000313" key="11">
    <source>
        <dbReference type="EMBL" id="CAF0753872.1"/>
    </source>
</evidence>
<comment type="subcellular location">
    <subcellularLocation>
        <location evidence="1">Cytoplasm</location>
        <location evidence="1">Cytoskeleton</location>
    </subcellularLocation>
</comment>
<evidence type="ECO:0000313" key="14">
    <source>
        <dbReference type="Proteomes" id="UP000663852"/>
    </source>
</evidence>
<feature type="region of interest" description="Disordered" evidence="9">
    <location>
        <begin position="903"/>
        <end position="925"/>
    </location>
</feature>
<dbReference type="GO" id="GO:0005634">
    <property type="term" value="C:nucleus"/>
    <property type="evidence" value="ECO:0007669"/>
    <property type="project" value="TreeGrafter"/>
</dbReference>
<dbReference type="EMBL" id="CAJNOJ010000006">
    <property type="protein sequence ID" value="CAF0753872.1"/>
    <property type="molecule type" value="Genomic_DNA"/>
</dbReference>